<feature type="region of interest" description="Disordered" evidence="1">
    <location>
        <begin position="59"/>
        <end position="92"/>
    </location>
</feature>
<dbReference type="AlphaFoldDB" id="A0A7J8CHG6"/>
<protein>
    <submittedName>
        <fullName evidence="2">Uncharacterized protein</fullName>
    </submittedName>
</protein>
<dbReference type="Proteomes" id="UP000593571">
    <property type="component" value="Unassembled WGS sequence"/>
</dbReference>
<evidence type="ECO:0000256" key="1">
    <source>
        <dbReference type="SAM" id="MobiDB-lite"/>
    </source>
</evidence>
<proteinExistence type="predicted"/>
<feature type="region of interest" description="Disordered" evidence="1">
    <location>
        <begin position="150"/>
        <end position="184"/>
    </location>
</feature>
<organism evidence="2 3">
    <name type="scientific">Rousettus aegyptiacus</name>
    <name type="common">Egyptian fruit bat</name>
    <name type="synonym">Pteropus aegyptiacus</name>
    <dbReference type="NCBI Taxonomy" id="9407"/>
    <lineage>
        <taxon>Eukaryota</taxon>
        <taxon>Metazoa</taxon>
        <taxon>Chordata</taxon>
        <taxon>Craniata</taxon>
        <taxon>Vertebrata</taxon>
        <taxon>Euteleostomi</taxon>
        <taxon>Mammalia</taxon>
        <taxon>Eutheria</taxon>
        <taxon>Laurasiatheria</taxon>
        <taxon>Chiroptera</taxon>
        <taxon>Yinpterochiroptera</taxon>
        <taxon>Pteropodoidea</taxon>
        <taxon>Pteropodidae</taxon>
        <taxon>Rousettinae</taxon>
        <taxon>Rousettus</taxon>
    </lineage>
</organism>
<accession>A0A7J8CHG6</accession>
<dbReference type="EMBL" id="JACASE010000014">
    <property type="protein sequence ID" value="KAF6410353.1"/>
    <property type="molecule type" value="Genomic_DNA"/>
</dbReference>
<sequence length="310" mass="33009">MGDFCLQNHRREPAPPYGQLQKLRAARACPLPQENLRRAYAGFSSPSSARPTVYALLASRGRRPARARSPAAQVERGRQAGGGQGALPGRCHERRPLSESAHITVTVTCLPPWSQRPQSRHQLSGPERSTQCTCREGTVCHATGRPALAGRRLTPSASSAARPCSREEGRGSPRGGGLRLRPPVPATHIPAEARGGWVPTVAEAVRAAAVAEAGWPPLWDHALGAECLSGPPCPEPGPGLHAGLRWVSVGGWAGTRTRGKLTHQAEPHRRACPLPETRRLSRLHLPVAPVCQAVGQALMGGRKLTGPREG</sequence>
<gene>
    <name evidence="2" type="ORF">HJG63_008918</name>
</gene>
<keyword evidence="3" id="KW-1185">Reference proteome</keyword>
<evidence type="ECO:0000313" key="2">
    <source>
        <dbReference type="EMBL" id="KAF6410353.1"/>
    </source>
</evidence>
<comment type="caution">
    <text evidence="2">The sequence shown here is derived from an EMBL/GenBank/DDBJ whole genome shotgun (WGS) entry which is preliminary data.</text>
</comment>
<name>A0A7J8CHG6_ROUAE</name>
<evidence type="ECO:0000313" key="3">
    <source>
        <dbReference type="Proteomes" id="UP000593571"/>
    </source>
</evidence>
<reference evidence="2 3" key="1">
    <citation type="journal article" date="2020" name="Nature">
        <title>Six reference-quality genomes reveal evolution of bat adaptations.</title>
        <authorList>
            <person name="Jebb D."/>
            <person name="Huang Z."/>
            <person name="Pippel M."/>
            <person name="Hughes G.M."/>
            <person name="Lavrichenko K."/>
            <person name="Devanna P."/>
            <person name="Winkler S."/>
            <person name="Jermiin L.S."/>
            <person name="Skirmuntt E.C."/>
            <person name="Katzourakis A."/>
            <person name="Burkitt-Gray L."/>
            <person name="Ray D.A."/>
            <person name="Sullivan K.A.M."/>
            <person name="Roscito J.G."/>
            <person name="Kirilenko B.M."/>
            <person name="Davalos L.M."/>
            <person name="Corthals A.P."/>
            <person name="Power M.L."/>
            <person name="Jones G."/>
            <person name="Ransome R.D."/>
            <person name="Dechmann D.K.N."/>
            <person name="Locatelli A.G."/>
            <person name="Puechmaille S.J."/>
            <person name="Fedrigo O."/>
            <person name="Jarvis E.D."/>
            <person name="Hiller M."/>
            <person name="Vernes S.C."/>
            <person name="Myers E.W."/>
            <person name="Teeling E.C."/>
        </authorList>
    </citation>
    <scope>NUCLEOTIDE SEQUENCE [LARGE SCALE GENOMIC DNA]</scope>
    <source>
        <strain evidence="2">MRouAeg1</strain>
        <tissue evidence="2">Muscle</tissue>
    </source>
</reference>